<evidence type="ECO:0000256" key="1">
    <source>
        <dbReference type="SAM" id="MobiDB-lite"/>
    </source>
</evidence>
<dbReference type="EMBL" id="CP030840">
    <property type="protein sequence ID" value="AXC15342.1"/>
    <property type="molecule type" value="Genomic_DNA"/>
</dbReference>
<reference evidence="2 3" key="1">
    <citation type="journal article" date="2018" name="Front. Microbiol.">
        <title>Hydrolytic Capabilities as a Key to Environmental Success: Chitinolytic and Cellulolytic Acidobacteria From Acidic Sub-arctic Soils and Boreal Peatlands.</title>
        <authorList>
            <person name="Belova S.E."/>
            <person name="Ravin N.V."/>
            <person name="Pankratov T.A."/>
            <person name="Rakitin A.L."/>
            <person name="Ivanova A.A."/>
            <person name="Beletsky A.V."/>
            <person name="Mardanov A.V."/>
            <person name="Sinninghe Damste J.S."/>
            <person name="Dedysh S.N."/>
        </authorList>
    </citation>
    <scope>NUCLEOTIDE SEQUENCE [LARGE SCALE GENOMIC DNA]</scope>
    <source>
        <strain evidence="2 3">SBC82</strain>
    </source>
</reference>
<name>A0A2Z5G7U2_9BACT</name>
<feature type="region of interest" description="Disordered" evidence="1">
    <location>
        <begin position="1"/>
        <end position="33"/>
    </location>
</feature>
<dbReference type="RefSeq" id="WP_236657080.1">
    <property type="nucleotide sequence ID" value="NZ_CP030840.1"/>
</dbReference>
<gene>
    <name evidence="2" type="ORF">ACPOL_6098</name>
</gene>
<dbReference type="Proteomes" id="UP000253606">
    <property type="component" value="Chromosome"/>
</dbReference>
<organism evidence="2 3">
    <name type="scientific">Acidisarcina polymorpha</name>
    <dbReference type="NCBI Taxonomy" id="2211140"/>
    <lineage>
        <taxon>Bacteria</taxon>
        <taxon>Pseudomonadati</taxon>
        <taxon>Acidobacteriota</taxon>
        <taxon>Terriglobia</taxon>
        <taxon>Terriglobales</taxon>
        <taxon>Acidobacteriaceae</taxon>
        <taxon>Acidisarcina</taxon>
    </lineage>
</organism>
<evidence type="ECO:0000313" key="2">
    <source>
        <dbReference type="EMBL" id="AXC15342.1"/>
    </source>
</evidence>
<feature type="compositionally biased region" description="Low complexity" evidence="1">
    <location>
        <begin position="7"/>
        <end position="25"/>
    </location>
</feature>
<dbReference type="KEGG" id="abas:ACPOL_6098"/>
<keyword evidence="3" id="KW-1185">Reference proteome</keyword>
<evidence type="ECO:0000313" key="3">
    <source>
        <dbReference type="Proteomes" id="UP000253606"/>
    </source>
</evidence>
<protein>
    <submittedName>
        <fullName evidence="2">Uncharacterized protein</fullName>
    </submittedName>
</protein>
<dbReference type="AlphaFoldDB" id="A0A2Z5G7U2"/>
<sequence>MASESHNPSANAESLNPNAANLNASGREEELEERRKIRRLQLMMDMVMSVIGQDPNLTIDEAAEMVADSQRAALAMFPDKELAFNILYKPRLQRLMRERYRIQ</sequence>
<proteinExistence type="predicted"/>
<accession>A0A2Z5G7U2</accession>